<keyword evidence="3 9" id="KW-0808">Transferase</keyword>
<reference evidence="11" key="3">
    <citation type="submission" date="2025-05" db="UniProtKB">
        <authorList>
            <consortium name="EnsemblMetazoa"/>
        </authorList>
    </citation>
    <scope>IDENTIFICATION</scope>
</reference>
<dbReference type="InterPro" id="IPR023005">
    <property type="entry name" value="Nucleoside_diP_kinase_AS"/>
</dbReference>
<evidence type="ECO:0000256" key="4">
    <source>
        <dbReference type="ARBA" id="ARBA00022741"/>
    </source>
</evidence>
<dbReference type="GO" id="GO:0006183">
    <property type="term" value="P:GTP biosynthetic process"/>
    <property type="evidence" value="ECO:0007669"/>
    <property type="project" value="InterPro"/>
</dbReference>
<comment type="similarity">
    <text evidence="2 7 8">Belongs to the NDK family.</text>
</comment>
<dbReference type="GO" id="GO:0006228">
    <property type="term" value="P:UTP biosynthetic process"/>
    <property type="evidence" value="ECO:0007669"/>
    <property type="project" value="InterPro"/>
</dbReference>
<dbReference type="CDD" id="cd04413">
    <property type="entry name" value="NDPk_I"/>
    <property type="match status" value="1"/>
</dbReference>
<dbReference type="NCBIfam" id="NF001908">
    <property type="entry name" value="PRK00668.1"/>
    <property type="match status" value="1"/>
</dbReference>
<comment type="catalytic activity">
    <reaction evidence="9">
        <text>a 2'-deoxyribonucleoside 5'-diphosphate + ATP = a 2'-deoxyribonucleoside 5'-triphosphate + ADP</text>
        <dbReference type="Rhea" id="RHEA:44640"/>
        <dbReference type="ChEBI" id="CHEBI:30616"/>
        <dbReference type="ChEBI" id="CHEBI:61560"/>
        <dbReference type="ChEBI" id="CHEBI:73316"/>
        <dbReference type="ChEBI" id="CHEBI:456216"/>
        <dbReference type="EC" id="2.7.4.6"/>
    </reaction>
</comment>
<dbReference type="EC" id="2.7.4.6" evidence="9"/>
<sequence length="162" mass="18285">MFKDIICAATAANKERTLIMIKPDGVQRGLIGKIINRFERKGFHLVGLKMSWATKDCLEKHYADLCERPFFPELCEYMTSGPVVPMVWEGLHVIKTGRQMLGATNPSESLVGTIRGDYCLHVGRNVVHGSDAVETAEKEIAIWFKDEELVDWTPVFTNLICE</sequence>
<evidence type="ECO:0000256" key="8">
    <source>
        <dbReference type="RuleBase" id="RU004011"/>
    </source>
</evidence>
<dbReference type="GeneID" id="108040953"/>
<dbReference type="PROSITE" id="PS51374">
    <property type="entry name" value="NDPK_LIKE"/>
    <property type="match status" value="1"/>
</dbReference>
<evidence type="ECO:0000259" key="10">
    <source>
        <dbReference type="SMART" id="SM00562"/>
    </source>
</evidence>
<accession>A0A6P4EC81</accession>
<evidence type="ECO:0000256" key="2">
    <source>
        <dbReference type="ARBA" id="ARBA00008142"/>
    </source>
</evidence>
<proteinExistence type="inferred from homology"/>
<feature type="binding site" evidence="7">
    <location>
        <position position="70"/>
    </location>
    <ligand>
        <name>ATP</name>
        <dbReference type="ChEBI" id="CHEBI:30616"/>
    </ligand>
</feature>
<dbReference type="OrthoDB" id="1729737at2759"/>
<keyword evidence="6 9" id="KW-0067">ATP-binding</keyword>
<dbReference type="InterPro" id="IPR001564">
    <property type="entry name" value="Nucleoside_diP_kinase"/>
</dbReference>
<evidence type="ECO:0000256" key="7">
    <source>
        <dbReference type="PROSITE-ProRule" id="PRU00706"/>
    </source>
</evidence>
<feature type="domain" description="Nucleoside diphosphate kinase-like" evidence="10">
    <location>
        <begin position="14"/>
        <end position="151"/>
    </location>
</feature>
<dbReference type="InterPro" id="IPR036850">
    <property type="entry name" value="NDK-like_dom_sf"/>
</dbReference>
<comment type="cofactor">
    <cofactor evidence="1">
        <name>Mg(2+)</name>
        <dbReference type="ChEBI" id="CHEBI:18420"/>
    </cofactor>
</comment>
<evidence type="ECO:0000313" key="12">
    <source>
        <dbReference type="Proteomes" id="UP001652680"/>
    </source>
</evidence>
<dbReference type="FunFam" id="3.30.70.141:FF:000002">
    <property type="entry name" value="Nucleoside diphosphate kinase"/>
    <property type="match status" value="1"/>
</dbReference>
<evidence type="ECO:0000256" key="1">
    <source>
        <dbReference type="ARBA" id="ARBA00001946"/>
    </source>
</evidence>
<dbReference type="PANTHER" id="PTHR11349">
    <property type="entry name" value="NUCLEOSIDE DIPHOSPHATE KINASE"/>
    <property type="match status" value="1"/>
</dbReference>
<dbReference type="AlphaFoldDB" id="A0A6P4EC81"/>
<evidence type="ECO:0000256" key="3">
    <source>
        <dbReference type="ARBA" id="ARBA00022679"/>
    </source>
</evidence>
<dbReference type="SMART" id="SM00562">
    <property type="entry name" value="NDK"/>
    <property type="match status" value="1"/>
</dbReference>
<dbReference type="GO" id="GO:0006241">
    <property type="term" value="P:CTP biosynthetic process"/>
    <property type="evidence" value="ECO:0007669"/>
    <property type="project" value="InterPro"/>
</dbReference>
<dbReference type="Pfam" id="PF00334">
    <property type="entry name" value="NDK"/>
    <property type="match status" value="1"/>
</dbReference>
<dbReference type="OMA" id="CERPFFP"/>
<dbReference type="Proteomes" id="UP001652680">
    <property type="component" value="Unassembled WGS sequence"/>
</dbReference>
<protein>
    <recommendedName>
        <fullName evidence="9">Nucleoside diphosphate kinase</fullName>
        <ecNumber evidence="9">2.7.4.6</ecNumber>
    </recommendedName>
</protein>
<dbReference type="HAMAP" id="MF_00451">
    <property type="entry name" value="NDP_kinase"/>
    <property type="match status" value="1"/>
</dbReference>
<keyword evidence="5 9" id="KW-0418">Kinase</keyword>
<evidence type="ECO:0000256" key="9">
    <source>
        <dbReference type="RuleBase" id="RU004013"/>
    </source>
</evidence>
<feature type="binding site" evidence="7">
    <location>
        <position position="115"/>
    </location>
    <ligand>
        <name>ATP</name>
        <dbReference type="ChEBI" id="CHEBI:30616"/>
    </ligand>
</feature>
<feature type="binding site" evidence="7">
    <location>
        <position position="104"/>
    </location>
    <ligand>
        <name>ATP</name>
        <dbReference type="ChEBI" id="CHEBI:30616"/>
    </ligand>
</feature>
<feature type="binding site" evidence="7">
    <location>
        <position position="125"/>
    </location>
    <ligand>
        <name>ATP</name>
        <dbReference type="ChEBI" id="CHEBI:30616"/>
    </ligand>
</feature>
<dbReference type="SUPFAM" id="SSF54919">
    <property type="entry name" value="Nucleoside diphosphate kinase, NDK"/>
    <property type="match status" value="1"/>
</dbReference>
<feature type="active site" description="Pros-phosphohistidine intermediate" evidence="7">
    <location>
        <position position="128"/>
    </location>
</feature>
<feature type="binding site" evidence="7">
    <location>
        <position position="22"/>
    </location>
    <ligand>
        <name>ATP</name>
        <dbReference type="ChEBI" id="CHEBI:30616"/>
    </ligand>
</feature>
<dbReference type="PRINTS" id="PR01243">
    <property type="entry name" value="NUCDPKINASE"/>
</dbReference>
<name>A0A6P4EC81_DRORH</name>
<dbReference type="GO" id="GO:0005524">
    <property type="term" value="F:ATP binding"/>
    <property type="evidence" value="ECO:0007669"/>
    <property type="project" value="UniProtKB-KW"/>
</dbReference>
<feature type="binding site" evidence="7">
    <location>
        <position position="98"/>
    </location>
    <ligand>
        <name>ATP</name>
        <dbReference type="ChEBI" id="CHEBI:30616"/>
    </ligand>
</feature>
<dbReference type="GO" id="GO:0004550">
    <property type="term" value="F:nucleoside diphosphate kinase activity"/>
    <property type="evidence" value="ECO:0007669"/>
    <property type="project" value="UniProtKB-EC"/>
</dbReference>
<evidence type="ECO:0000313" key="11">
    <source>
        <dbReference type="EnsemblMetazoa" id="XP_016974159.1"/>
    </source>
</evidence>
<keyword evidence="12" id="KW-1185">Reference proteome</keyword>
<keyword evidence="4 9" id="KW-0547">Nucleotide-binding</keyword>
<dbReference type="PROSITE" id="PS00469">
    <property type="entry name" value="NDPK"/>
    <property type="match status" value="1"/>
</dbReference>
<dbReference type="InterPro" id="IPR034907">
    <property type="entry name" value="NDK-like_dom"/>
</dbReference>
<organism evidence="13">
    <name type="scientific">Drosophila rhopaloa</name>
    <name type="common">Fruit fly</name>
    <dbReference type="NCBI Taxonomy" id="1041015"/>
    <lineage>
        <taxon>Eukaryota</taxon>
        <taxon>Metazoa</taxon>
        <taxon>Ecdysozoa</taxon>
        <taxon>Arthropoda</taxon>
        <taxon>Hexapoda</taxon>
        <taxon>Insecta</taxon>
        <taxon>Pterygota</taxon>
        <taxon>Neoptera</taxon>
        <taxon>Endopterygota</taxon>
        <taxon>Diptera</taxon>
        <taxon>Brachycera</taxon>
        <taxon>Muscomorpha</taxon>
        <taxon>Ephydroidea</taxon>
        <taxon>Drosophilidae</taxon>
        <taxon>Drosophila</taxon>
        <taxon>Sophophora</taxon>
    </lineage>
</organism>
<evidence type="ECO:0000256" key="6">
    <source>
        <dbReference type="ARBA" id="ARBA00022840"/>
    </source>
</evidence>
<gene>
    <name evidence="13" type="primary">LOC108040953</name>
    <name evidence="11" type="synonym">108040953</name>
</gene>
<evidence type="ECO:0000256" key="5">
    <source>
        <dbReference type="ARBA" id="ARBA00022777"/>
    </source>
</evidence>
<dbReference type="EnsemblMetazoa" id="XM_017118670.1">
    <property type="protein sequence ID" value="XP_016974159.1"/>
    <property type="gene ID" value="LOC108040953"/>
</dbReference>
<reference evidence="13" key="2">
    <citation type="submission" date="2025-04" db="UniProtKB">
        <authorList>
            <consortium name="RefSeq"/>
        </authorList>
    </citation>
    <scope>IDENTIFICATION</scope>
</reference>
<dbReference type="RefSeq" id="XP_016974159.1">
    <property type="nucleotide sequence ID" value="XM_017118670.1"/>
</dbReference>
<reference evidence="12" key="1">
    <citation type="journal article" date="2021" name="Elife">
        <title>Highly contiguous assemblies of 101 drosophilid genomes.</title>
        <authorList>
            <person name="Kim B.Y."/>
            <person name="Wang J.R."/>
            <person name="Miller D.E."/>
            <person name="Barmina O."/>
            <person name="Delaney E."/>
            <person name="Thompson A."/>
            <person name="Comeault A.A."/>
            <person name="Peede D."/>
            <person name="D'Agostino E.R."/>
            <person name="Pelaez J."/>
            <person name="Aguilar J.M."/>
            <person name="Haji D."/>
            <person name="Matsunaga T."/>
            <person name="Armstrong E.E."/>
            <person name="Zych M."/>
            <person name="Ogawa Y."/>
            <person name="Stamenkovic-Radak M."/>
            <person name="Jelic M."/>
            <person name="Veselinovic M.S."/>
            <person name="Tanaskovic M."/>
            <person name="Eric P."/>
            <person name="Gao J.J."/>
            <person name="Katoh T.K."/>
            <person name="Toda M.J."/>
            <person name="Watabe H."/>
            <person name="Watada M."/>
            <person name="Davis J.S."/>
            <person name="Moyle L.C."/>
            <person name="Manoli G."/>
            <person name="Bertolini E."/>
            <person name="Kostal V."/>
            <person name="Hawley R.S."/>
            <person name="Takahashi A."/>
            <person name="Jones C.D."/>
            <person name="Price D.K."/>
            <person name="Whiteman N."/>
            <person name="Kopp A."/>
            <person name="Matute D.R."/>
            <person name="Petrov D.A."/>
        </authorList>
    </citation>
    <scope>NUCLEOTIDE SEQUENCE [LARGE SCALE GENOMIC DNA]</scope>
</reference>
<dbReference type="Gene3D" id="3.30.70.141">
    <property type="entry name" value="Nucleoside diphosphate kinase-like domain"/>
    <property type="match status" value="1"/>
</dbReference>
<evidence type="ECO:0000313" key="13">
    <source>
        <dbReference type="RefSeq" id="XP_016974159.1"/>
    </source>
</evidence>